<protein>
    <submittedName>
        <fullName evidence="3">Uncharacterized protein</fullName>
    </submittedName>
</protein>
<evidence type="ECO:0000256" key="2">
    <source>
        <dbReference type="SAM" id="Phobius"/>
    </source>
</evidence>
<keyword evidence="2" id="KW-0812">Transmembrane</keyword>
<dbReference type="AlphaFoldDB" id="G0MDK8"/>
<accession>G0MDK8</accession>
<dbReference type="eggNOG" id="ENOG502TKJW">
    <property type="taxonomic scope" value="Eukaryota"/>
</dbReference>
<reference evidence="4" key="1">
    <citation type="submission" date="2011-07" db="EMBL/GenBank/DDBJ databases">
        <authorList>
            <consortium name="Caenorhabditis brenneri Sequencing and Analysis Consortium"/>
            <person name="Wilson R.K."/>
        </authorList>
    </citation>
    <scope>NUCLEOTIDE SEQUENCE [LARGE SCALE GENOMIC DNA]</scope>
    <source>
        <strain evidence="4">PB2801</strain>
    </source>
</reference>
<dbReference type="HOGENOM" id="CLU_157470_0_0_1"/>
<dbReference type="OrthoDB" id="10598732at2759"/>
<dbReference type="EMBL" id="GL379790">
    <property type="protein sequence ID" value="EGT49562.1"/>
    <property type="molecule type" value="Genomic_DNA"/>
</dbReference>
<keyword evidence="2" id="KW-0472">Membrane</keyword>
<evidence type="ECO:0000313" key="3">
    <source>
        <dbReference type="EMBL" id="EGT49562.1"/>
    </source>
</evidence>
<sequence length="110" mass="12280">MTTTDKYGEHYSAFGKAVVSGGKFCEDWMKSDEYGKDGYKQTDKYKACCEDFDYCAFYRQVWFWCVCGGVILLLIIASIAGCVICCRRRRGGGGLDSAEIEKTSDSSKSI</sequence>
<feature type="transmembrane region" description="Helical" evidence="2">
    <location>
        <begin position="61"/>
        <end position="86"/>
    </location>
</feature>
<keyword evidence="4" id="KW-1185">Reference proteome</keyword>
<dbReference type="Proteomes" id="UP000008068">
    <property type="component" value="Unassembled WGS sequence"/>
</dbReference>
<keyword evidence="2" id="KW-1133">Transmembrane helix</keyword>
<organism evidence="4">
    <name type="scientific">Caenorhabditis brenneri</name>
    <name type="common">Nematode worm</name>
    <dbReference type="NCBI Taxonomy" id="135651"/>
    <lineage>
        <taxon>Eukaryota</taxon>
        <taxon>Metazoa</taxon>
        <taxon>Ecdysozoa</taxon>
        <taxon>Nematoda</taxon>
        <taxon>Chromadorea</taxon>
        <taxon>Rhabditida</taxon>
        <taxon>Rhabditina</taxon>
        <taxon>Rhabditomorpha</taxon>
        <taxon>Rhabditoidea</taxon>
        <taxon>Rhabditidae</taxon>
        <taxon>Peloderinae</taxon>
        <taxon>Caenorhabditis</taxon>
    </lineage>
</organism>
<gene>
    <name evidence="3" type="ORF">CAEBREN_31446</name>
</gene>
<dbReference type="InParanoid" id="G0MDK8"/>
<feature type="region of interest" description="Disordered" evidence="1">
    <location>
        <begin position="89"/>
        <end position="110"/>
    </location>
</feature>
<evidence type="ECO:0000313" key="4">
    <source>
        <dbReference type="Proteomes" id="UP000008068"/>
    </source>
</evidence>
<evidence type="ECO:0000256" key="1">
    <source>
        <dbReference type="SAM" id="MobiDB-lite"/>
    </source>
</evidence>
<feature type="compositionally biased region" description="Basic and acidic residues" evidence="1">
    <location>
        <begin position="99"/>
        <end position="110"/>
    </location>
</feature>
<name>G0MDK8_CAEBE</name>
<proteinExistence type="predicted"/>